<keyword evidence="3" id="KW-1185">Reference proteome</keyword>
<sequence length="270" mass="29769">MKKIIAGLVLIGIALVGMVNLSSQRVSNETFTTEKSVKQLIIEDRNILIEIVGVSGEQTRIKYNQSRDIKYKIKQTGNTLDMERKKVFGFNFNFFDFGRREPKVTVEVPKAELNELQVETSNSKILTENLTLNQLELETSNSKLHITNVDAKTVDAETSNGEIDLAKLTFNEGDFETSNSKINLEDLDFGEGDFQTSNGKINLKNVKPAESVLLATSNAQVTGTIIGNQADFSTRAKTSNGSNNLTNQTNGSKELTVKTSNGDIAVTFIH</sequence>
<dbReference type="Gene3D" id="2.160.20.120">
    <property type="match status" value="1"/>
</dbReference>
<dbReference type="InterPro" id="IPR025164">
    <property type="entry name" value="Toastrack_DUF4097"/>
</dbReference>
<evidence type="ECO:0000313" key="2">
    <source>
        <dbReference type="EMBL" id="MDT2758571.1"/>
    </source>
</evidence>
<evidence type="ECO:0000313" key="3">
    <source>
        <dbReference type="Proteomes" id="UP001181046"/>
    </source>
</evidence>
<dbReference type="Proteomes" id="UP001181046">
    <property type="component" value="Unassembled WGS sequence"/>
</dbReference>
<dbReference type="Pfam" id="PF13349">
    <property type="entry name" value="DUF4097"/>
    <property type="match status" value="1"/>
</dbReference>
<protein>
    <submittedName>
        <fullName evidence="2">DUF4097 family beta strand repeat-containing protein</fullName>
    </submittedName>
</protein>
<proteinExistence type="predicted"/>
<evidence type="ECO:0000259" key="1">
    <source>
        <dbReference type="Pfam" id="PF13349"/>
    </source>
</evidence>
<organism evidence="2 3">
    <name type="scientific">Enterococcus xiangfangensis</name>
    <dbReference type="NCBI Taxonomy" id="1296537"/>
    <lineage>
        <taxon>Bacteria</taxon>
        <taxon>Bacillati</taxon>
        <taxon>Bacillota</taxon>
        <taxon>Bacilli</taxon>
        <taxon>Lactobacillales</taxon>
        <taxon>Enterococcaceae</taxon>
        <taxon>Enterococcus</taxon>
    </lineage>
</organism>
<comment type="caution">
    <text evidence="2">The sequence shown here is derived from an EMBL/GenBank/DDBJ whole genome shotgun (WGS) entry which is preliminary data.</text>
</comment>
<gene>
    <name evidence="2" type="ORF">P7H27_02095</name>
</gene>
<dbReference type="EMBL" id="JARQAJ010000001">
    <property type="protein sequence ID" value="MDT2758571.1"/>
    <property type="molecule type" value="Genomic_DNA"/>
</dbReference>
<reference evidence="2" key="1">
    <citation type="submission" date="2023-03" db="EMBL/GenBank/DDBJ databases">
        <authorList>
            <person name="Shen W."/>
            <person name="Cai J."/>
        </authorList>
    </citation>
    <scope>NUCLEOTIDE SEQUENCE</scope>
    <source>
        <strain evidence="2">P66-3</strain>
    </source>
</reference>
<accession>A0ABU3F808</accession>
<dbReference type="RefSeq" id="WP_311829312.1">
    <property type="nucleotide sequence ID" value="NZ_JARQAJ010000001.1"/>
</dbReference>
<name>A0ABU3F808_9ENTE</name>
<feature type="domain" description="DUF4097" evidence="1">
    <location>
        <begin position="38"/>
        <end position="266"/>
    </location>
</feature>